<sequence>MDDRRTSTAEQYARHQPRLPKKLIVCCDGTWLNRDNGWQAGSWGSPGKLQNPSNVTRIARAMTAEDSAKHPQIVFYQAGIGTGLGLYDQLLGGGTGMGLSENIREAYAFLGTNYSTEDGLSKPDSIFLLGFSRGAFTARSLGGFIAAVGILTKKAMPFFYECFADWEHAGDDDYAPRFIDAYCAAFPAEAETVKANQPADRLSHIRAERGIDKYMFAYRKHLLSLGLTQEVQIKCIGVWDTVGALGVPVNPFLQRLGLPSFIREYAWYDTRLSDVVENAFQALALDEHRAPYSPAVWELDEGSTTNLKQVWFPGAHSNVGGSFEDYGVANLTLSWMMDQMSGATRDATKPFESLDWIMFDKEYVQRCLDWTARWYDEQPERKVYKGWAMGKVYNSNTFPKSLAGAATRTPGLYRETDYATGKYTEEYLRKTNEYIHASVRMRMEQGGREVEPKSKIGVFFRKIWRTIAFQKQLNAYRPQRKGGVFHGAGPLYGWRLEAGDKTQQDQDAEVNESRQACWKYEGKLHPPGRLLREDVLAENGFEEMFLRHGGESEGEGKITFLKSPSLAGKRISGSSGNAKTF</sequence>
<accession>A0A1X7RLF3</accession>
<evidence type="ECO:0000313" key="2">
    <source>
        <dbReference type="EMBL" id="SMQ48243.1"/>
    </source>
</evidence>
<dbReference type="AlphaFoldDB" id="A0A1X7RLF3"/>
<dbReference type="STRING" id="1276538.A0A1X7RLF3"/>
<dbReference type="Pfam" id="PF09994">
    <property type="entry name" value="T6SS_Tle1-like_cat"/>
    <property type="match status" value="1"/>
</dbReference>
<keyword evidence="3" id="KW-1185">Reference proteome</keyword>
<protein>
    <recommendedName>
        <fullName evidence="1">T6SS Phospholipase effector Tle1-like catalytic domain-containing protein</fullName>
    </recommendedName>
</protein>
<dbReference type="InterPro" id="IPR018712">
    <property type="entry name" value="Tle1-like_cat"/>
</dbReference>
<evidence type="ECO:0000259" key="1">
    <source>
        <dbReference type="Pfam" id="PF09994"/>
    </source>
</evidence>
<reference evidence="2 3" key="1">
    <citation type="submission" date="2016-06" db="EMBL/GenBank/DDBJ databases">
        <authorList>
            <person name="Kjaerup R.B."/>
            <person name="Dalgaard T.S."/>
            <person name="Juul-Madsen H.R."/>
        </authorList>
    </citation>
    <scope>NUCLEOTIDE SEQUENCE [LARGE SCALE GENOMIC DNA]</scope>
</reference>
<feature type="domain" description="T6SS Phospholipase effector Tle1-like catalytic" evidence="1">
    <location>
        <begin position="21"/>
        <end position="339"/>
    </location>
</feature>
<gene>
    <name evidence="2" type="ORF">ZT3D7_G3392</name>
</gene>
<evidence type="ECO:0000313" key="3">
    <source>
        <dbReference type="Proteomes" id="UP000215127"/>
    </source>
</evidence>
<proteinExistence type="predicted"/>
<dbReference type="Proteomes" id="UP000215127">
    <property type="component" value="Chromosome 2"/>
</dbReference>
<dbReference type="PANTHER" id="PTHR33840">
    <property type="match status" value="1"/>
</dbReference>
<dbReference type="EMBL" id="LT853693">
    <property type="protein sequence ID" value="SMQ48243.1"/>
    <property type="molecule type" value="Genomic_DNA"/>
</dbReference>
<name>A0A1X7RLF3_ZYMT9</name>
<dbReference type="PANTHER" id="PTHR33840:SF1">
    <property type="entry name" value="TLE1 PHOSPHOLIPASE DOMAIN-CONTAINING PROTEIN"/>
    <property type="match status" value="1"/>
</dbReference>
<organism evidence="2 3">
    <name type="scientific">Zymoseptoria tritici (strain ST99CH_3D7)</name>
    <dbReference type="NCBI Taxonomy" id="1276538"/>
    <lineage>
        <taxon>Eukaryota</taxon>
        <taxon>Fungi</taxon>
        <taxon>Dikarya</taxon>
        <taxon>Ascomycota</taxon>
        <taxon>Pezizomycotina</taxon>
        <taxon>Dothideomycetes</taxon>
        <taxon>Dothideomycetidae</taxon>
        <taxon>Mycosphaerellales</taxon>
        <taxon>Mycosphaerellaceae</taxon>
        <taxon>Zymoseptoria</taxon>
    </lineage>
</organism>